<comment type="caution">
    <text evidence="6">The sequence shown here is derived from an EMBL/GenBank/DDBJ whole genome shotgun (WGS) entry which is preliminary data.</text>
</comment>
<keyword evidence="4" id="KW-0233">DNA recombination</keyword>
<proteinExistence type="inferred from homology"/>
<sequence>MWYQGMARELSAECPLSGCSLVVLARQVEGMKKQISDALLRSLKAPDSGRIEISDSVRPGLRLRIIPSGRRSWIYEKRIKGGPKRTHTLGTYPELSIKDARACALELELEAGRGFDRIAEAAKEAAQKVEEELAATSIRQVLEAFDALHLSNLRTGKEVRRSLFLELAPYLDDDIASLNRKALQRVIDAKAATGSKVQANRVKAYLSKFSKFAWQRGYLENHVGVGLEKACKEVSRDRVLSIAEIHEIWDATFKLSPIAGGIVRLLILTAQRANEIARLTWDEVNIDQECIELRGSRTKNGKAHITHLSAPAMQEIEARHGNSDSRFLFTTTGTTPFSGFSRLMEQMKRHLRPNFEHWTLHDLRTAFATEMASRGELETVVDRILNHAASGSAPSAVARVYNRSQYLPERKRILNDWAMVVTGPRKPKGNTVVPFRSGAA</sequence>
<evidence type="ECO:0000313" key="6">
    <source>
        <dbReference type="EMBL" id="MFC0339772.1"/>
    </source>
</evidence>
<dbReference type="SUPFAM" id="SSF56349">
    <property type="entry name" value="DNA breaking-rejoining enzymes"/>
    <property type="match status" value="1"/>
</dbReference>
<dbReference type="InterPro" id="IPR038488">
    <property type="entry name" value="Integrase_DNA-bd_sf"/>
</dbReference>
<evidence type="ECO:0000256" key="1">
    <source>
        <dbReference type="ARBA" id="ARBA00008857"/>
    </source>
</evidence>
<keyword evidence="7" id="KW-1185">Reference proteome</keyword>
<dbReference type="Proteomes" id="UP001589799">
    <property type="component" value="Unassembled WGS sequence"/>
</dbReference>
<dbReference type="InterPro" id="IPR025166">
    <property type="entry name" value="Integrase_DNA_bind_dom"/>
</dbReference>
<accession>A0ABV6I1B3</accession>
<dbReference type="PROSITE" id="PS51898">
    <property type="entry name" value="TYR_RECOMBINASE"/>
    <property type="match status" value="1"/>
</dbReference>
<dbReference type="InterPro" id="IPR013762">
    <property type="entry name" value="Integrase-like_cat_sf"/>
</dbReference>
<comment type="similarity">
    <text evidence="1">Belongs to the 'phage' integrase family.</text>
</comment>
<dbReference type="InterPro" id="IPR010998">
    <property type="entry name" value="Integrase_recombinase_N"/>
</dbReference>
<dbReference type="InterPro" id="IPR050808">
    <property type="entry name" value="Phage_Integrase"/>
</dbReference>
<keyword evidence="2" id="KW-0229">DNA integration</keyword>
<evidence type="ECO:0000259" key="5">
    <source>
        <dbReference type="PROSITE" id="PS51898"/>
    </source>
</evidence>
<dbReference type="RefSeq" id="WP_377697455.1">
    <property type="nucleotide sequence ID" value="NZ_JBHLWE010000009.1"/>
</dbReference>
<reference evidence="6 7" key="1">
    <citation type="submission" date="2024-09" db="EMBL/GenBank/DDBJ databases">
        <authorList>
            <person name="Sun Q."/>
            <person name="Mori K."/>
        </authorList>
    </citation>
    <scope>NUCLEOTIDE SEQUENCE [LARGE SCALE GENOMIC DNA]</scope>
    <source>
        <strain evidence="6 7">KCTC 22789</strain>
    </source>
</reference>
<name>A0ABV6I1B3_9RHOB</name>
<evidence type="ECO:0000256" key="2">
    <source>
        <dbReference type="ARBA" id="ARBA00022908"/>
    </source>
</evidence>
<protein>
    <submittedName>
        <fullName evidence="6">Tyrosine-type recombinase/integrase</fullName>
    </submittedName>
</protein>
<dbReference type="InterPro" id="IPR002104">
    <property type="entry name" value="Integrase_catalytic"/>
</dbReference>
<dbReference type="Pfam" id="PF13356">
    <property type="entry name" value="Arm-DNA-bind_3"/>
    <property type="match status" value="1"/>
</dbReference>
<dbReference type="CDD" id="cd00801">
    <property type="entry name" value="INT_P4_C"/>
    <property type="match status" value="1"/>
</dbReference>
<dbReference type="EMBL" id="JBHLWE010000009">
    <property type="protein sequence ID" value="MFC0339772.1"/>
    <property type="molecule type" value="Genomic_DNA"/>
</dbReference>
<keyword evidence="3" id="KW-0238">DNA-binding</keyword>
<dbReference type="Pfam" id="PF00589">
    <property type="entry name" value="Phage_integrase"/>
    <property type="match status" value="1"/>
</dbReference>
<dbReference type="InterPro" id="IPR011010">
    <property type="entry name" value="DNA_brk_join_enz"/>
</dbReference>
<organism evidence="6 7">
    <name type="scientific">Paracoccus niistensis</name>
    <dbReference type="NCBI Taxonomy" id="632935"/>
    <lineage>
        <taxon>Bacteria</taxon>
        <taxon>Pseudomonadati</taxon>
        <taxon>Pseudomonadota</taxon>
        <taxon>Alphaproteobacteria</taxon>
        <taxon>Rhodobacterales</taxon>
        <taxon>Paracoccaceae</taxon>
        <taxon>Paracoccus</taxon>
    </lineage>
</organism>
<feature type="domain" description="Tyr recombinase" evidence="5">
    <location>
        <begin position="235"/>
        <end position="416"/>
    </location>
</feature>
<dbReference type="Gene3D" id="1.10.150.130">
    <property type="match status" value="1"/>
</dbReference>
<evidence type="ECO:0000256" key="4">
    <source>
        <dbReference type="ARBA" id="ARBA00023172"/>
    </source>
</evidence>
<dbReference type="Gene3D" id="3.30.160.390">
    <property type="entry name" value="Integrase, DNA-binding domain"/>
    <property type="match status" value="1"/>
</dbReference>
<dbReference type="PANTHER" id="PTHR30629:SF2">
    <property type="entry name" value="PROPHAGE INTEGRASE INTS-RELATED"/>
    <property type="match status" value="1"/>
</dbReference>
<evidence type="ECO:0000256" key="3">
    <source>
        <dbReference type="ARBA" id="ARBA00023125"/>
    </source>
</evidence>
<dbReference type="PANTHER" id="PTHR30629">
    <property type="entry name" value="PROPHAGE INTEGRASE"/>
    <property type="match status" value="1"/>
</dbReference>
<gene>
    <name evidence="6" type="ORF">ACFFII_03200</name>
</gene>
<dbReference type="Gene3D" id="1.10.443.10">
    <property type="entry name" value="Intergrase catalytic core"/>
    <property type="match status" value="1"/>
</dbReference>
<evidence type="ECO:0000313" key="7">
    <source>
        <dbReference type="Proteomes" id="UP001589799"/>
    </source>
</evidence>